<evidence type="ECO:0000256" key="1">
    <source>
        <dbReference type="SAM" id="Phobius"/>
    </source>
</evidence>
<dbReference type="AlphaFoldDB" id="A0A1M6TFF7"/>
<feature type="transmembrane region" description="Helical" evidence="1">
    <location>
        <begin position="6"/>
        <end position="26"/>
    </location>
</feature>
<dbReference type="RefSeq" id="WP_073257013.1">
    <property type="nucleotide sequence ID" value="NZ_FQZQ01000039.1"/>
</dbReference>
<dbReference type="STRING" id="1470563.SAMN05444000_1395"/>
<feature type="transmembrane region" description="Helical" evidence="1">
    <location>
        <begin position="33"/>
        <end position="55"/>
    </location>
</feature>
<keyword evidence="1" id="KW-1133">Transmembrane helix</keyword>
<accession>A0A1M6TFF7</accession>
<dbReference type="Proteomes" id="UP000183982">
    <property type="component" value="Unassembled WGS sequence"/>
</dbReference>
<organism evidence="2 3">
    <name type="scientific">Shimia gijangensis</name>
    <dbReference type="NCBI Taxonomy" id="1470563"/>
    <lineage>
        <taxon>Bacteria</taxon>
        <taxon>Pseudomonadati</taxon>
        <taxon>Pseudomonadota</taxon>
        <taxon>Alphaproteobacteria</taxon>
        <taxon>Rhodobacterales</taxon>
        <taxon>Roseobacteraceae</taxon>
    </lineage>
</organism>
<protein>
    <submittedName>
        <fullName evidence="2">Uncharacterized protein</fullName>
    </submittedName>
</protein>
<keyword evidence="1" id="KW-0812">Transmembrane</keyword>
<reference evidence="3" key="1">
    <citation type="submission" date="2016-11" db="EMBL/GenBank/DDBJ databases">
        <authorList>
            <person name="Varghese N."/>
            <person name="Submissions S."/>
        </authorList>
    </citation>
    <scope>NUCLEOTIDE SEQUENCE [LARGE SCALE GENOMIC DNA]</scope>
    <source>
        <strain evidence="3">DSM 100564</strain>
    </source>
</reference>
<evidence type="ECO:0000313" key="2">
    <source>
        <dbReference type="EMBL" id="SHK55700.1"/>
    </source>
</evidence>
<proteinExistence type="predicted"/>
<dbReference type="EMBL" id="FQZQ01000039">
    <property type="protein sequence ID" value="SHK55700.1"/>
    <property type="molecule type" value="Genomic_DNA"/>
</dbReference>
<keyword evidence="3" id="KW-1185">Reference proteome</keyword>
<name>A0A1M6TFF7_9RHOB</name>
<gene>
    <name evidence="2" type="ORF">SAMN05444000_1395</name>
</gene>
<dbReference type="OrthoDB" id="8601734at2"/>
<keyword evidence="1" id="KW-0472">Membrane</keyword>
<evidence type="ECO:0000313" key="3">
    <source>
        <dbReference type="Proteomes" id="UP000183982"/>
    </source>
</evidence>
<sequence>MFLELIATLFAGVAAAGVVLLLNKVLKGRLPKWFMPVAAGAAMLVATISSEYGWYPRTKNTLPEGMEIVQSVDSKALYRPWTYLRPFTERFVAVDTVSINTHDAQPDMRLADVYFFGRWSPVNKLAVLTDCANGRRAALIDAVTFHDDGTVTGADWVEPESGDPILTSICGG</sequence>